<reference evidence="4" key="1">
    <citation type="submission" date="2023-07" db="EMBL/GenBank/DDBJ databases">
        <title>Genomic Encyclopedia of Type Strains, Phase IV (KMG-IV): sequencing the most valuable type-strain genomes for metagenomic binning, comparative biology and taxonomic classification.</title>
        <authorList>
            <person name="Goeker M."/>
        </authorList>
    </citation>
    <scope>NUCLEOTIDE SEQUENCE</scope>
    <source>
        <strain evidence="4">DSM 26174</strain>
    </source>
</reference>
<gene>
    <name evidence="4" type="ORF">HNQ88_002954</name>
</gene>
<dbReference type="InterPro" id="IPR000286">
    <property type="entry name" value="HDACs"/>
</dbReference>
<dbReference type="GO" id="GO:0004407">
    <property type="term" value="F:histone deacetylase activity"/>
    <property type="evidence" value="ECO:0007669"/>
    <property type="project" value="InterPro"/>
</dbReference>
<dbReference type="InterPro" id="IPR023696">
    <property type="entry name" value="Ureohydrolase_dom_sf"/>
</dbReference>
<dbReference type="Gene3D" id="3.40.800.20">
    <property type="entry name" value="Histone deacetylase domain"/>
    <property type="match status" value="1"/>
</dbReference>
<dbReference type="Proteomes" id="UP001185092">
    <property type="component" value="Unassembled WGS sequence"/>
</dbReference>
<dbReference type="GO" id="GO:0016787">
    <property type="term" value="F:hydrolase activity"/>
    <property type="evidence" value="ECO:0007669"/>
    <property type="project" value="UniProtKB-KW"/>
</dbReference>
<dbReference type="SUPFAM" id="SSF52768">
    <property type="entry name" value="Arginase/deacetylase"/>
    <property type="match status" value="1"/>
</dbReference>
<sequence>MSLKVAWDECYALPLKEGHRFPMEKYPLLKEQLEYRGIVNKKDFFRPSKLPDYSNIFLAHDESYLHRLENAELSKSEIRAIGLPYDEALIEREVTIVNGTIEATKYAQDFGVSMNIAGGTHHAFTNRGEGFCVLNDQAIAAAMLMNNSRTQSIAIVDLDVHQGNGTAEIFQNNEGVRTISVHGDKNYPLRKEKSDLDVALMDDCEDETYLRIIQNDVIAYLDAIEPEFIFYQSGVDILGSDKLGKLNVSIEGCKERDKIVLEYCKNKSIPVVCCMGGGYSKDIKVILEAHTNTFALAKDIFF</sequence>
<dbReference type="InterPro" id="IPR037138">
    <property type="entry name" value="His_deacetylse_dom_sf"/>
</dbReference>
<keyword evidence="5" id="KW-1185">Reference proteome</keyword>
<dbReference type="AlphaFoldDB" id="A0AAE4BSL6"/>
<dbReference type="PANTHER" id="PTHR10625">
    <property type="entry name" value="HISTONE DEACETYLASE HDAC1-RELATED"/>
    <property type="match status" value="1"/>
</dbReference>
<dbReference type="Pfam" id="PF00850">
    <property type="entry name" value="Hist_deacetyl"/>
    <property type="match status" value="1"/>
</dbReference>
<feature type="domain" description="Histone deacetylase" evidence="3">
    <location>
        <begin position="19"/>
        <end position="284"/>
    </location>
</feature>
<proteinExistence type="inferred from homology"/>
<comment type="similarity">
    <text evidence="1">Belongs to the histone deacetylase family.</text>
</comment>
<comment type="caution">
    <text evidence="4">The sequence shown here is derived from an EMBL/GenBank/DDBJ whole genome shotgun (WGS) entry which is preliminary data.</text>
</comment>
<dbReference type="GO" id="GO:0040029">
    <property type="term" value="P:epigenetic regulation of gene expression"/>
    <property type="evidence" value="ECO:0007669"/>
    <property type="project" value="TreeGrafter"/>
</dbReference>
<evidence type="ECO:0000313" key="5">
    <source>
        <dbReference type="Proteomes" id="UP001185092"/>
    </source>
</evidence>
<dbReference type="PANTHER" id="PTHR10625:SF19">
    <property type="entry name" value="HISTONE DEACETYLASE 12"/>
    <property type="match status" value="1"/>
</dbReference>
<dbReference type="InterPro" id="IPR044150">
    <property type="entry name" value="HDAC_classIV"/>
</dbReference>
<evidence type="ECO:0000313" key="4">
    <source>
        <dbReference type="EMBL" id="MDR6239906.1"/>
    </source>
</evidence>
<evidence type="ECO:0000259" key="3">
    <source>
        <dbReference type="Pfam" id="PF00850"/>
    </source>
</evidence>
<evidence type="ECO:0000256" key="2">
    <source>
        <dbReference type="ARBA" id="ARBA00022801"/>
    </source>
</evidence>
<dbReference type="PRINTS" id="PR01270">
    <property type="entry name" value="HDASUPER"/>
</dbReference>
<evidence type="ECO:0000256" key="1">
    <source>
        <dbReference type="ARBA" id="ARBA00005947"/>
    </source>
</evidence>
<organism evidence="4 5">
    <name type="scientific">Aureibacter tunicatorum</name>
    <dbReference type="NCBI Taxonomy" id="866807"/>
    <lineage>
        <taxon>Bacteria</taxon>
        <taxon>Pseudomonadati</taxon>
        <taxon>Bacteroidota</taxon>
        <taxon>Cytophagia</taxon>
        <taxon>Cytophagales</taxon>
        <taxon>Persicobacteraceae</taxon>
        <taxon>Aureibacter</taxon>
    </lineage>
</organism>
<protein>
    <submittedName>
        <fullName evidence="4">Acetoin utilization deacetylase AcuC-like enzyme</fullName>
    </submittedName>
</protein>
<dbReference type="CDD" id="cd09993">
    <property type="entry name" value="HDAC_classIV"/>
    <property type="match status" value="1"/>
</dbReference>
<dbReference type="RefSeq" id="WP_309939714.1">
    <property type="nucleotide sequence ID" value="NZ_AP025305.1"/>
</dbReference>
<accession>A0AAE4BSL6</accession>
<dbReference type="EMBL" id="JAVDQD010000003">
    <property type="protein sequence ID" value="MDR6239906.1"/>
    <property type="molecule type" value="Genomic_DNA"/>
</dbReference>
<name>A0AAE4BSL6_9BACT</name>
<dbReference type="InterPro" id="IPR023801">
    <property type="entry name" value="His_deacetylse_dom"/>
</dbReference>
<keyword evidence="2" id="KW-0378">Hydrolase</keyword>